<dbReference type="Proteomes" id="UP000176527">
    <property type="component" value="Unassembled WGS sequence"/>
</dbReference>
<name>A0A1F5K9U3_9BACT</name>
<gene>
    <name evidence="1" type="ORF">A3F00_04950</name>
</gene>
<sequence length="209" mass="24328">MIERRERFYQLVPKDLTDSLQSSQLTLPDLSQNPHLQRFAGLVFYFLHGKERSYSEGNINLQRTTEKVLKNPSLESKFELPFDTLVHSVEWRTLYLTLEKRAQSLHMLITRELDLIGNPFGFDLEVTSAILEMANYAHEYIVIELSRGSGVEIMPSPTEMFPGVLIDIFEEHRDYPPMTIPNFNKPRPSRFLKKIFPLEVASQMRQLIA</sequence>
<accession>A0A1F5K9U3</accession>
<comment type="caution">
    <text evidence="1">The sequence shown here is derived from an EMBL/GenBank/DDBJ whole genome shotgun (WGS) entry which is preliminary data.</text>
</comment>
<reference evidence="1 2" key="1">
    <citation type="journal article" date="2016" name="Nat. Commun.">
        <title>Thousands of microbial genomes shed light on interconnected biogeochemical processes in an aquifer system.</title>
        <authorList>
            <person name="Anantharaman K."/>
            <person name="Brown C.T."/>
            <person name="Hug L.A."/>
            <person name="Sharon I."/>
            <person name="Castelle C.J."/>
            <person name="Probst A.J."/>
            <person name="Thomas B.C."/>
            <person name="Singh A."/>
            <person name="Wilkins M.J."/>
            <person name="Karaoz U."/>
            <person name="Brodie E.L."/>
            <person name="Williams K.H."/>
            <person name="Hubbard S.S."/>
            <person name="Banfield J.F."/>
        </authorList>
    </citation>
    <scope>NUCLEOTIDE SEQUENCE [LARGE SCALE GENOMIC DNA]</scope>
</reference>
<dbReference type="AlphaFoldDB" id="A0A1F5K9U3"/>
<evidence type="ECO:0000313" key="1">
    <source>
        <dbReference type="EMBL" id="OGE37585.1"/>
    </source>
</evidence>
<dbReference type="EMBL" id="MFDE01000039">
    <property type="protein sequence ID" value="OGE37585.1"/>
    <property type="molecule type" value="Genomic_DNA"/>
</dbReference>
<organism evidence="1 2">
    <name type="scientific">Candidatus Daviesbacteria bacterium RIFCSPHIGHO2_12_FULL_37_11</name>
    <dbReference type="NCBI Taxonomy" id="1797777"/>
    <lineage>
        <taxon>Bacteria</taxon>
        <taxon>Candidatus Daviesiibacteriota</taxon>
    </lineage>
</organism>
<protein>
    <submittedName>
        <fullName evidence="1">Uncharacterized protein</fullName>
    </submittedName>
</protein>
<proteinExistence type="predicted"/>
<evidence type="ECO:0000313" key="2">
    <source>
        <dbReference type="Proteomes" id="UP000176527"/>
    </source>
</evidence>